<dbReference type="EnsemblPlants" id="TuG1812G0200003816.01.T01">
    <property type="protein sequence ID" value="TuG1812G0200003816.01.T01"/>
    <property type="gene ID" value="TuG1812G0200003816.01"/>
</dbReference>
<dbReference type="Gramene" id="TuG1812G0200003816.01.T01">
    <property type="protein sequence ID" value="TuG1812G0200003816.01.T01"/>
    <property type="gene ID" value="TuG1812G0200003816.01"/>
</dbReference>
<reference evidence="3" key="1">
    <citation type="journal article" date="2013" name="Nature">
        <title>Draft genome of the wheat A-genome progenitor Triticum urartu.</title>
        <authorList>
            <person name="Ling H.Q."/>
            <person name="Zhao S."/>
            <person name="Liu D."/>
            <person name="Wang J."/>
            <person name="Sun H."/>
            <person name="Zhang C."/>
            <person name="Fan H."/>
            <person name="Li D."/>
            <person name="Dong L."/>
            <person name="Tao Y."/>
            <person name="Gao C."/>
            <person name="Wu H."/>
            <person name="Li Y."/>
            <person name="Cui Y."/>
            <person name="Guo X."/>
            <person name="Zheng S."/>
            <person name="Wang B."/>
            <person name="Yu K."/>
            <person name="Liang Q."/>
            <person name="Yang W."/>
            <person name="Lou X."/>
            <person name="Chen J."/>
            <person name="Feng M."/>
            <person name="Jian J."/>
            <person name="Zhang X."/>
            <person name="Luo G."/>
            <person name="Jiang Y."/>
            <person name="Liu J."/>
            <person name="Wang Z."/>
            <person name="Sha Y."/>
            <person name="Zhang B."/>
            <person name="Wu H."/>
            <person name="Tang D."/>
            <person name="Shen Q."/>
            <person name="Xue P."/>
            <person name="Zou S."/>
            <person name="Wang X."/>
            <person name="Liu X."/>
            <person name="Wang F."/>
            <person name="Yang Y."/>
            <person name="An X."/>
            <person name="Dong Z."/>
            <person name="Zhang K."/>
            <person name="Zhang X."/>
            <person name="Luo M.C."/>
            <person name="Dvorak J."/>
            <person name="Tong Y."/>
            <person name="Wang J."/>
            <person name="Yang H."/>
            <person name="Li Z."/>
            <person name="Wang D."/>
            <person name="Zhang A."/>
            <person name="Wang J."/>
        </authorList>
    </citation>
    <scope>NUCLEOTIDE SEQUENCE</scope>
    <source>
        <strain evidence="3">cv. G1812</strain>
    </source>
</reference>
<proteinExistence type="predicted"/>
<evidence type="ECO:0000256" key="1">
    <source>
        <dbReference type="SAM" id="MobiDB-lite"/>
    </source>
</evidence>
<feature type="compositionally biased region" description="Low complexity" evidence="1">
    <location>
        <begin position="103"/>
        <end position="114"/>
    </location>
</feature>
<reference evidence="2" key="2">
    <citation type="submission" date="2018-03" db="EMBL/GenBank/DDBJ databases">
        <title>The Triticum urartu genome reveals the dynamic nature of wheat genome evolution.</title>
        <authorList>
            <person name="Ling H."/>
            <person name="Ma B."/>
            <person name="Shi X."/>
            <person name="Liu H."/>
            <person name="Dong L."/>
            <person name="Sun H."/>
            <person name="Cao Y."/>
            <person name="Gao Q."/>
            <person name="Zheng S."/>
            <person name="Li Y."/>
            <person name="Yu Y."/>
            <person name="Du H."/>
            <person name="Qi M."/>
            <person name="Li Y."/>
            <person name="Yu H."/>
            <person name="Cui Y."/>
            <person name="Wang N."/>
            <person name="Chen C."/>
            <person name="Wu H."/>
            <person name="Zhao Y."/>
            <person name="Zhang J."/>
            <person name="Li Y."/>
            <person name="Zhou W."/>
            <person name="Zhang B."/>
            <person name="Hu W."/>
            <person name="Eijk M."/>
            <person name="Tang J."/>
            <person name="Witsenboer H."/>
            <person name="Zhao S."/>
            <person name="Li Z."/>
            <person name="Zhang A."/>
            <person name="Wang D."/>
            <person name="Liang C."/>
        </authorList>
    </citation>
    <scope>NUCLEOTIDE SEQUENCE [LARGE SCALE GENOMIC DNA]</scope>
    <source>
        <strain evidence="2">cv. G1812</strain>
    </source>
</reference>
<evidence type="ECO:0000313" key="2">
    <source>
        <dbReference type="EnsemblPlants" id="TuG1812G0200003816.01.T01"/>
    </source>
</evidence>
<feature type="region of interest" description="Disordered" evidence="1">
    <location>
        <begin position="93"/>
        <end position="142"/>
    </location>
</feature>
<dbReference type="AlphaFoldDB" id="A0A8R7PGU0"/>
<reference evidence="2" key="3">
    <citation type="submission" date="2022-06" db="UniProtKB">
        <authorList>
            <consortium name="EnsemblPlants"/>
        </authorList>
    </citation>
    <scope>IDENTIFICATION</scope>
</reference>
<dbReference type="EnsemblPlants" id="TuG1812S0003343500.01.T01">
    <property type="protein sequence ID" value="TuG1812S0003343500.01.T01"/>
    <property type="gene ID" value="TuG1812S0003343500.01"/>
</dbReference>
<protein>
    <submittedName>
        <fullName evidence="2">Uncharacterized protein</fullName>
    </submittedName>
</protein>
<dbReference type="Gramene" id="TuG1812S0003343500.01.T01">
    <property type="protein sequence ID" value="TuG1812S0003343500.01.T01"/>
    <property type="gene ID" value="TuG1812S0003343500.01"/>
</dbReference>
<name>A0A8R7PGU0_TRIUA</name>
<keyword evidence="3" id="KW-1185">Reference proteome</keyword>
<organism evidence="2 3">
    <name type="scientific">Triticum urartu</name>
    <name type="common">Red wild einkorn</name>
    <name type="synonym">Crithodium urartu</name>
    <dbReference type="NCBI Taxonomy" id="4572"/>
    <lineage>
        <taxon>Eukaryota</taxon>
        <taxon>Viridiplantae</taxon>
        <taxon>Streptophyta</taxon>
        <taxon>Embryophyta</taxon>
        <taxon>Tracheophyta</taxon>
        <taxon>Spermatophyta</taxon>
        <taxon>Magnoliopsida</taxon>
        <taxon>Liliopsida</taxon>
        <taxon>Poales</taxon>
        <taxon>Poaceae</taxon>
        <taxon>BOP clade</taxon>
        <taxon>Pooideae</taxon>
        <taxon>Triticodae</taxon>
        <taxon>Triticeae</taxon>
        <taxon>Triticinae</taxon>
        <taxon>Triticum</taxon>
    </lineage>
</organism>
<dbReference type="Proteomes" id="UP000015106">
    <property type="component" value="Chromosome 2"/>
</dbReference>
<evidence type="ECO:0000313" key="3">
    <source>
        <dbReference type="Proteomes" id="UP000015106"/>
    </source>
</evidence>
<accession>A0A8R7PGU0</accession>
<sequence>MGATDRGPDTHPDPPVPLAVAPLAALPRVPRPVPTSGLLLPAFPLPRRVAPPVGPHLRLPAPRRAPWPAAFVLALPVPLPAPAAARALRRHRAGTGAVDRGRAPGVRAAAAGSEGAHEDAAAGVHGGGGADDRAQHRDHRGHHARALLGPAWPLLSHSGSGGTWISTAPSSTWVILCILGRVACSCHCSSWSSLVRSLAILNLFTG</sequence>